<feature type="domain" description="FAD-binding" evidence="1">
    <location>
        <begin position="291"/>
        <end position="329"/>
    </location>
</feature>
<dbReference type="NCBIfam" id="NF005566">
    <property type="entry name" value="PRK07236.1"/>
    <property type="match status" value="1"/>
</dbReference>
<sequence>MRALIIGGSLGGLAAAHELTAIGADVTVYERSVDRTQPRGAGIVMQPEVESLLARLGRSVPSVCVKLTERQQLHRGGAPTRYAAPQWMTAWDTLYDALRGPLGSVRLRLNSKLDHLDVQTASVAATFGDGHDATGDFLVGADGVGSTTRTLLTGRNDLTYSGYVAYRGLEPESALSPALHELLSERFTMFAVPGLQMLCYLVPGPDGEREPGSRRINWVLYVNTREEDLPSLLTGRTGRRYDQFLPPGELTTDSETTLRDLADRELPEPMAELLALSKVFLQPVFDLPPSSMSMGRVALIGDAAGTVRPHTASGTSKAMGDAAALAQALHGWEPPAPPPSGYLQTWAASRTTHLRLVAGMGVRLAAQSSLGTAGPRFSPSRESA</sequence>
<dbReference type="Proteomes" id="UP000465241">
    <property type="component" value="Unassembled WGS sequence"/>
</dbReference>
<dbReference type="RefSeq" id="WP_193490301.1">
    <property type="nucleotide sequence ID" value="NZ_BAAAMC010000015.1"/>
</dbReference>
<evidence type="ECO:0000313" key="3">
    <source>
        <dbReference type="EMBL" id="GFG59907.1"/>
    </source>
</evidence>
<dbReference type="EMBL" id="BLKT01000003">
    <property type="protein sequence ID" value="GFG59907.1"/>
    <property type="molecule type" value="Genomic_DNA"/>
</dbReference>
<dbReference type="InterPro" id="IPR053212">
    <property type="entry name" value="DHP_3-monooxygenase"/>
</dbReference>
<dbReference type="GO" id="GO:0071949">
    <property type="term" value="F:FAD binding"/>
    <property type="evidence" value="ECO:0007669"/>
    <property type="project" value="InterPro"/>
</dbReference>
<protein>
    <submittedName>
        <fullName evidence="3">2-polyprenyl-6-methoxyphenol hydroxylase</fullName>
    </submittedName>
</protein>
<dbReference type="SUPFAM" id="SSF54373">
    <property type="entry name" value="FAD-linked reductases, C-terminal domain"/>
    <property type="match status" value="1"/>
</dbReference>
<evidence type="ECO:0000259" key="2">
    <source>
        <dbReference type="Pfam" id="PF22607"/>
    </source>
</evidence>
<dbReference type="InterPro" id="IPR054707">
    <property type="entry name" value="DhpH_subs-bd"/>
</dbReference>
<dbReference type="Gene3D" id="3.50.50.60">
    <property type="entry name" value="FAD/NAD(P)-binding domain"/>
    <property type="match status" value="2"/>
</dbReference>
<organism evidence="3 4">
    <name type="scientific">Mycolicibacterium murale</name>
    <dbReference type="NCBI Taxonomy" id="182220"/>
    <lineage>
        <taxon>Bacteria</taxon>
        <taxon>Bacillati</taxon>
        <taxon>Actinomycetota</taxon>
        <taxon>Actinomycetes</taxon>
        <taxon>Mycobacteriales</taxon>
        <taxon>Mycobacteriaceae</taxon>
        <taxon>Mycolicibacterium</taxon>
    </lineage>
</organism>
<dbReference type="Gene3D" id="3.30.9.60">
    <property type="match status" value="1"/>
</dbReference>
<reference evidence="3 4" key="1">
    <citation type="journal article" date="2019" name="Emerg. Microbes Infect.">
        <title>Comprehensive subspecies identification of 175 nontuberculous mycobacteria species based on 7547 genomic profiles.</title>
        <authorList>
            <person name="Matsumoto Y."/>
            <person name="Kinjo T."/>
            <person name="Motooka D."/>
            <person name="Nabeya D."/>
            <person name="Jung N."/>
            <person name="Uechi K."/>
            <person name="Horii T."/>
            <person name="Iida T."/>
            <person name="Fujita J."/>
            <person name="Nakamura S."/>
        </authorList>
    </citation>
    <scope>NUCLEOTIDE SEQUENCE [LARGE SCALE GENOMIC DNA]</scope>
    <source>
        <strain evidence="3 4">JCM 13392</strain>
    </source>
</reference>
<dbReference type="AlphaFoldDB" id="A0A7I9WRU4"/>
<dbReference type="PANTHER" id="PTHR47469:SF2">
    <property type="entry name" value="OS06G0597600 PROTEIN"/>
    <property type="match status" value="1"/>
</dbReference>
<accession>A0A7I9WRU4</accession>
<dbReference type="PANTHER" id="PTHR47469">
    <property type="entry name" value="MONOOXYGENASE-LIKE"/>
    <property type="match status" value="1"/>
</dbReference>
<proteinExistence type="predicted"/>
<comment type="caution">
    <text evidence="3">The sequence shown here is derived from an EMBL/GenBank/DDBJ whole genome shotgun (WGS) entry which is preliminary data.</text>
</comment>
<dbReference type="SUPFAM" id="SSF51905">
    <property type="entry name" value="FAD/NAD(P)-binding domain"/>
    <property type="match status" value="1"/>
</dbReference>
<dbReference type="Pfam" id="PF01494">
    <property type="entry name" value="FAD_binding_3"/>
    <property type="match status" value="2"/>
</dbReference>
<keyword evidence="4" id="KW-1185">Reference proteome</keyword>
<dbReference type="InterPro" id="IPR002938">
    <property type="entry name" value="FAD-bd"/>
</dbReference>
<name>A0A7I9WRU4_9MYCO</name>
<evidence type="ECO:0000313" key="4">
    <source>
        <dbReference type="Proteomes" id="UP000465241"/>
    </source>
</evidence>
<feature type="domain" description="2,6-dihydroxypyridine 3-monooxygenase substrate binding" evidence="2">
    <location>
        <begin position="160"/>
        <end position="282"/>
    </location>
</feature>
<dbReference type="PRINTS" id="PR00420">
    <property type="entry name" value="RNGMNOXGNASE"/>
</dbReference>
<dbReference type="Pfam" id="PF22607">
    <property type="entry name" value="FAD_binding-like"/>
    <property type="match status" value="1"/>
</dbReference>
<feature type="domain" description="FAD-binding" evidence="1">
    <location>
        <begin position="3"/>
        <end position="152"/>
    </location>
</feature>
<gene>
    <name evidence="3" type="ORF">MMUR_40430</name>
</gene>
<evidence type="ECO:0000259" key="1">
    <source>
        <dbReference type="Pfam" id="PF01494"/>
    </source>
</evidence>
<dbReference type="InterPro" id="IPR036188">
    <property type="entry name" value="FAD/NAD-bd_sf"/>
</dbReference>